<evidence type="ECO:0000256" key="1">
    <source>
        <dbReference type="SAM" id="MobiDB-lite"/>
    </source>
</evidence>
<organism evidence="2">
    <name type="scientific">marine metagenome</name>
    <dbReference type="NCBI Taxonomy" id="408172"/>
    <lineage>
        <taxon>unclassified sequences</taxon>
        <taxon>metagenomes</taxon>
        <taxon>ecological metagenomes</taxon>
    </lineage>
</organism>
<dbReference type="EMBL" id="UINC01216174">
    <property type="protein sequence ID" value="SVE42203.1"/>
    <property type="molecule type" value="Genomic_DNA"/>
</dbReference>
<feature type="compositionally biased region" description="Polar residues" evidence="1">
    <location>
        <begin position="7"/>
        <end position="16"/>
    </location>
</feature>
<evidence type="ECO:0008006" key="3">
    <source>
        <dbReference type="Google" id="ProtNLM"/>
    </source>
</evidence>
<feature type="region of interest" description="Disordered" evidence="1">
    <location>
        <begin position="1"/>
        <end position="39"/>
    </location>
</feature>
<accession>A0A383DCZ0</accession>
<feature type="non-terminal residue" evidence="2">
    <location>
        <position position="39"/>
    </location>
</feature>
<dbReference type="AlphaFoldDB" id="A0A383DCZ0"/>
<evidence type="ECO:0000313" key="2">
    <source>
        <dbReference type="EMBL" id="SVE42203.1"/>
    </source>
</evidence>
<name>A0A383DCZ0_9ZZZZ</name>
<protein>
    <recommendedName>
        <fullName evidence="3">Cobalamin-independent methionine synthase MetE C-terminal/archaeal domain-containing protein</fullName>
    </recommendedName>
</protein>
<feature type="compositionally biased region" description="Basic and acidic residues" evidence="1">
    <location>
        <begin position="24"/>
        <end position="39"/>
    </location>
</feature>
<sequence length="39" mass="4506">MKRSESRILTTHTGSLPRSPELQELLRSRLDPKEGEVEE</sequence>
<gene>
    <name evidence="2" type="ORF">METZ01_LOCUS495057</name>
</gene>
<proteinExistence type="predicted"/>
<reference evidence="2" key="1">
    <citation type="submission" date="2018-05" db="EMBL/GenBank/DDBJ databases">
        <authorList>
            <person name="Lanie J.A."/>
            <person name="Ng W.-L."/>
            <person name="Kazmierczak K.M."/>
            <person name="Andrzejewski T.M."/>
            <person name="Davidsen T.M."/>
            <person name="Wayne K.J."/>
            <person name="Tettelin H."/>
            <person name="Glass J.I."/>
            <person name="Rusch D."/>
            <person name="Podicherti R."/>
            <person name="Tsui H.-C.T."/>
            <person name="Winkler M.E."/>
        </authorList>
    </citation>
    <scope>NUCLEOTIDE SEQUENCE</scope>
</reference>